<dbReference type="Proteomes" id="UP001279734">
    <property type="component" value="Unassembled WGS sequence"/>
</dbReference>
<evidence type="ECO:0000256" key="6">
    <source>
        <dbReference type="ARBA" id="ARBA00023180"/>
    </source>
</evidence>
<accession>A0AAD3SMM8</accession>
<dbReference type="InterPro" id="IPR033131">
    <property type="entry name" value="Pectinesterase_Asp_AS"/>
</dbReference>
<comment type="caution">
    <text evidence="12">The sequence shown here is derived from an EMBL/GenBank/DDBJ whole genome shotgun (WGS) entry which is preliminary data.</text>
</comment>
<evidence type="ECO:0000256" key="7">
    <source>
        <dbReference type="ARBA" id="ARBA00047928"/>
    </source>
</evidence>
<dbReference type="AlphaFoldDB" id="A0AAD3SMM8"/>
<sequence length="351" mass="38217">MEGAGSVMLSQICRHDVVLIVVMSYLLSVAPSSALAASTVDTSTAVLIRVDPSGQGDFKKIQDAIDAVPSNNSELVFILVKPGTYREKIVVPADKPYITLSGRQASSTTITWDDAGDIFGSPTFAVLASDFVGRYLTIENTHGKMGKAVALRVAGDRVAFYNCRILSYQDTLLDDQGRHYYSNCFVQGAIDFIFGNAASLFQKCHLHSVAEGVGTITAQKRMSPEENTGFTFLACKITGNPTGSVLLGRPWGAYSRVIYALTYMSPAVSPLGWDDWGNSSRQSTVYYAEYKCYGPGAGREKRVAWSRSITRQEAEQFLTTDMIGGRGWLRPAPIHFKKGFSAIAVKANKNN</sequence>
<dbReference type="InterPro" id="IPR011050">
    <property type="entry name" value="Pectin_lyase_fold/virulence"/>
</dbReference>
<gene>
    <name evidence="12" type="ORF">Nepgr_015290</name>
</gene>
<dbReference type="GO" id="GO:0045490">
    <property type="term" value="P:pectin catabolic process"/>
    <property type="evidence" value="ECO:0007669"/>
    <property type="project" value="UniProtKB-UniRule"/>
</dbReference>
<comment type="similarity">
    <text evidence="2">Belongs to the pectinesterase family.</text>
</comment>
<evidence type="ECO:0000256" key="1">
    <source>
        <dbReference type="ARBA" id="ARBA00005184"/>
    </source>
</evidence>
<dbReference type="PANTHER" id="PTHR31321">
    <property type="entry name" value="ACYL-COA THIOESTER HYDROLASE YBHC-RELATED"/>
    <property type="match status" value="1"/>
</dbReference>
<dbReference type="FunFam" id="2.160.20.10:FF:000013">
    <property type="entry name" value="Pectinesterase"/>
    <property type="match status" value="1"/>
</dbReference>
<evidence type="ECO:0000256" key="5">
    <source>
        <dbReference type="ARBA" id="ARBA00023085"/>
    </source>
</evidence>
<evidence type="ECO:0000256" key="4">
    <source>
        <dbReference type="ARBA" id="ARBA00022801"/>
    </source>
</evidence>
<dbReference type="EC" id="3.1.1.11" evidence="3 10"/>
<dbReference type="InterPro" id="IPR012334">
    <property type="entry name" value="Pectin_lyas_fold"/>
</dbReference>
<evidence type="ECO:0000256" key="10">
    <source>
        <dbReference type="RuleBase" id="RU000589"/>
    </source>
</evidence>
<keyword evidence="6" id="KW-0325">Glycoprotein</keyword>
<comment type="function">
    <text evidence="8">Acts in the modification of cell walls via demethylesterification of cell wall pectin.</text>
</comment>
<reference evidence="12" key="1">
    <citation type="submission" date="2023-05" db="EMBL/GenBank/DDBJ databases">
        <title>Nepenthes gracilis genome sequencing.</title>
        <authorList>
            <person name="Fukushima K."/>
        </authorList>
    </citation>
    <scope>NUCLEOTIDE SEQUENCE</scope>
    <source>
        <strain evidence="12">SING2019-196</strain>
    </source>
</reference>
<dbReference type="PANTHER" id="PTHR31321:SF72">
    <property type="entry name" value="PECTINESTERASE 11-RELATED"/>
    <property type="match status" value="1"/>
</dbReference>
<keyword evidence="13" id="KW-1185">Reference proteome</keyword>
<comment type="catalytic activity">
    <reaction evidence="7 10">
        <text>[(1-&gt;4)-alpha-D-galacturonosyl methyl ester](n) + n H2O = [(1-&gt;4)-alpha-D-galacturonosyl](n) + n methanol + n H(+)</text>
        <dbReference type="Rhea" id="RHEA:22380"/>
        <dbReference type="Rhea" id="RHEA-COMP:14570"/>
        <dbReference type="Rhea" id="RHEA-COMP:14573"/>
        <dbReference type="ChEBI" id="CHEBI:15377"/>
        <dbReference type="ChEBI" id="CHEBI:15378"/>
        <dbReference type="ChEBI" id="CHEBI:17790"/>
        <dbReference type="ChEBI" id="CHEBI:140522"/>
        <dbReference type="ChEBI" id="CHEBI:140523"/>
        <dbReference type="EC" id="3.1.1.11"/>
    </reaction>
</comment>
<organism evidence="12 13">
    <name type="scientific">Nepenthes gracilis</name>
    <name type="common">Slender pitcher plant</name>
    <dbReference type="NCBI Taxonomy" id="150966"/>
    <lineage>
        <taxon>Eukaryota</taxon>
        <taxon>Viridiplantae</taxon>
        <taxon>Streptophyta</taxon>
        <taxon>Embryophyta</taxon>
        <taxon>Tracheophyta</taxon>
        <taxon>Spermatophyta</taxon>
        <taxon>Magnoliopsida</taxon>
        <taxon>eudicotyledons</taxon>
        <taxon>Gunneridae</taxon>
        <taxon>Pentapetalae</taxon>
        <taxon>Caryophyllales</taxon>
        <taxon>Nepenthaceae</taxon>
        <taxon>Nepenthes</taxon>
    </lineage>
</organism>
<evidence type="ECO:0000256" key="9">
    <source>
        <dbReference type="PROSITE-ProRule" id="PRU10040"/>
    </source>
</evidence>
<dbReference type="InterPro" id="IPR000070">
    <property type="entry name" value="Pectinesterase_cat"/>
</dbReference>
<dbReference type="Pfam" id="PF01095">
    <property type="entry name" value="Pectinesterase"/>
    <property type="match status" value="1"/>
</dbReference>
<feature type="active site" evidence="9">
    <location>
        <position position="191"/>
    </location>
</feature>
<keyword evidence="5 10" id="KW-0063">Aspartyl esterase</keyword>
<evidence type="ECO:0000259" key="11">
    <source>
        <dbReference type="Pfam" id="PF01095"/>
    </source>
</evidence>
<dbReference type="GO" id="GO:0030599">
    <property type="term" value="F:pectinesterase activity"/>
    <property type="evidence" value="ECO:0007669"/>
    <property type="project" value="UniProtKB-UniRule"/>
</dbReference>
<dbReference type="SUPFAM" id="SSF51126">
    <property type="entry name" value="Pectin lyase-like"/>
    <property type="match status" value="1"/>
</dbReference>
<evidence type="ECO:0000256" key="3">
    <source>
        <dbReference type="ARBA" id="ARBA00013229"/>
    </source>
</evidence>
<dbReference type="GO" id="GO:0042545">
    <property type="term" value="P:cell wall modification"/>
    <property type="evidence" value="ECO:0007669"/>
    <property type="project" value="UniProtKB-UniRule"/>
</dbReference>
<dbReference type="EMBL" id="BSYO01000013">
    <property type="protein sequence ID" value="GMH13449.1"/>
    <property type="molecule type" value="Genomic_DNA"/>
</dbReference>
<evidence type="ECO:0000313" key="12">
    <source>
        <dbReference type="EMBL" id="GMH13449.1"/>
    </source>
</evidence>
<evidence type="ECO:0000256" key="2">
    <source>
        <dbReference type="ARBA" id="ARBA00008891"/>
    </source>
</evidence>
<comment type="pathway">
    <text evidence="1 10">Glycan metabolism; pectin degradation; 2-dehydro-3-deoxy-D-gluconate from pectin: step 1/5.</text>
</comment>
<name>A0AAD3SMM8_NEPGR</name>
<protein>
    <recommendedName>
        <fullName evidence="3 10">Pectinesterase</fullName>
        <ecNumber evidence="3 10">3.1.1.11</ecNumber>
    </recommendedName>
</protein>
<dbReference type="PROSITE" id="PS00503">
    <property type="entry name" value="PECTINESTERASE_2"/>
    <property type="match status" value="1"/>
</dbReference>
<feature type="domain" description="Pectinesterase catalytic" evidence="11">
    <location>
        <begin position="50"/>
        <end position="325"/>
    </location>
</feature>
<evidence type="ECO:0000256" key="8">
    <source>
        <dbReference type="ARBA" id="ARBA00057335"/>
    </source>
</evidence>
<dbReference type="Gene3D" id="2.160.20.10">
    <property type="entry name" value="Single-stranded right-handed beta-helix, Pectin lyase-like"/>
    <property type="match status" value="1"/>
</dbReference>
<proteinExistence type="inferred from homology"/>
<keyword evidence="4 10" id="KW-0378">Hydrolase</keyword>
<evidence type="ECO:0000313" key="13">
    <source>
        <dbReference type="Proteomes" id="UP001279734"/>
    </source>
</evidence>